<keyword evidence="4" id="KW-1185">Reference proteome</keyword>
<evidence type="ECO:0000256" key="2">
    <source>
        <dbReference type="ARBA" id="ARBA00022840"/>
    </source>
</evidence>
<evidence type="ECO:0000313" key="5">
    <source>
        <dbReference type="RefSeq" id="XP_010269418.1"/>
    </source>
</evidence>
<sequence length="339" mass="38686">MKAQNLKELIVSLKSKSPPLLTFSRQELETATNNYAEDRDLGYNLYSGIDEQGRSISVKKLYDNESIINEVAVASQITNHNNILKLLGFCWETEFPTLVYEDTSNGPLFDHIIEDPWFFCCVEGRKTACPKLPWETRLRVTTEIADTLVYLHTATSNPIIHTSINPKIIYLNKDYVVKLSGFNDALWIPKGETFAETKKTWCSTFTAPEAWPSRRFTEKSDVYSFGLLSLEVLTGKETFRMTNEVSDSDLVEESEGAIHLFRRNWNKKDIEVYLNSNILKEGNKEQQMAFLGVALRCVKSKPEERPTMTEVVQELRQIKQLQPSSISCEGSSSNGREDE</sequence>
<dbReference type="Gene3D" id="3.30.200.20">
    <property type="entry name" value="Phosphorylase Kinase, domain 1"/>
    <property type="match status" value="1"/>
</dbReference>
<dbReference type="GeneID" id="104606066"/>
<dbReference type="PANTHER" id="PTHR27005:SF492">
    <property type="entry name" value="LOW QUALITY PROTEIN: WALL-ASSOCIATED RECEPTOR KINASE-LIKE 1"/>
    <property type="match status" value="1"/>
</dbReference>
<proteinExistence type="predicted"/>
<dbReference type="InterPro" id="IPR000719">
    <property type="entry name" value="Prot_kinase_dom"/>
</dbReference>
<dbReference type="PROSITE" id="PS50011">
    <property type="entry name" value="PROTEIN_KINASE_DOM"/>
    <property type="match status" value="1"/>
</dbReference>
<protein>
    <submittedName>
        <fullName evidence="5">Wall-associated receptor kinase-like 18</fullName>
    </submittedName>
</protein>
<dbReference type="InterPro" id="IPR045274">
    <property type="entry name" value="WAK-like"/>
</dbReference>
<dbReference type="Pfam" id="PF07714">
    <property type="entry name" value="PK_Tyr_Ser-Thr"/>
    <property type="match status" value="1"/>
</dbReference>
<dbReference type="OMA" id="TWCINEV"/>
<organism evidence="4 5">
    <name type="scientific">Nelumbo nucifera</name>
    <name type="common">Sacred lotus</name>
    <dbReference type="NCBI Taxonomy" id="4432"/>
    <lineage>
        <taxon>Eukaryota</taxon>
        <taxon>Viridiplantae</taxon>
        <taxon>Streptophyta</taxon>
        <taxon>Embryophyta</taxon>
        <taxon>Tracheophyta</taxon>
        <taxon>Spermatophyta</taxon>
        <taxon>Magnoliopsida</taxon>
        <taxon>Proteales</taxon>
        <taxon>Nelumbonaceae</taxon>
        <taxon>Nelumbo</taxon>
    </lineage>
</organism>
<dbReference type="GO" id="GO:0005886">
    <property type="term" value="C:plasma membrane"/>
    <property type="evidence" value="ECO:0000318"/>
    <property type="project" value="GO_Central"/>
</dbReference>
<dbReference type="GO" id="GO:0005524">
    <property type="term" value="F:ATP binding"/>
    <property type="evidence" value="ECO:0007669"/>
    <property type="project" value="UniProtKB-KW"/>
</dbReference>
<dbReference type="RefSeq" id="XP_010269418.1">
    <property type="nucleotide sequence ID" value="XM_010271116.2"/>
</dbReference>
<dbReference type="InterPro" id="IPR011009">
    <property type="entry name" value="Kinase-like_dom_sf"/>
</dbReference>
<dbReference type="InterPro" id="IPR001245">
    <property type="entry name" value="Ser-Thr/Tyr_kinase_cat_dom"/>
</dbReference>
<evidence type="ECO:0000256" key="1">
    <source>
        <dbReference type="ARBA" id="ARBA00022741"/>
    </source>
</evidence>
<dbReference type="Proteomes" id="UP000189703">
    <property type="component" value="Unplaced"/>
</dbReference>
<keyword evidence="1" id="KW-0547">Nucleotide-binding</keyword>
<dbReference type="Gene3D" id="1.10.510.10">
    <property type="entry name" value="Transferase(Phosphotransferase) domain 1"/>
    <property type="match status" value="1"/>
</dbReference>
<evidence type="ECO:0000259" key="3">
    <source>
        <dbReference type="PROSITE" id="PS50011"/>
    </source>
</evidence>
<dbReference type="GO" id="GO:0004672">
    <property type="term" value="F:protein kinase activity"/>
    <property type="evidence" value="ECO:0007669"/>
    <property type="project" value="InterPro"/>
</dbReference>
<keyword evidence="2" id="KW-0067">ATP-binding</keyword>
<dbReference type="KEGG" id="nnu:104606066"/>
<feature type="domain" description="Protein kinase" evidence="3">
    <location>
        <begin position="1"/>
        <end position="318"/>
    </location>
</feature>
<dbReference type="OrthoDB" id="75710at2759"/>
<accession>A0A1U8B0P9</accession>
<reference evidence="5" key="1">
    <citation type="submission" date="2025-08" db="UniProtKB">
        <authorList>
            <consortium name="RefSeq"/>
        </authorList>
    </citation>
    <scope>IDENTIFICATION</scope>
</reference>
<gene>
    <name evidence="5" type="primary">LOC104606066</name>
</gene>
<evidence type="ECO:0000313" key="4">
    <source>
        <dbReference type="Proteomes" id="UP000189703"/>
    </source>
</evidence>
<dbReference type="InParanoid" id="A0A1U8B0P9"/>
<dbReference type="AlphaFoldDB" id="A0A1U8B0P9"/>
<name>A0A1U8B0P9_NELNU</name>
<dbReference type="GO" id="GO:0007166">
    <property type="term" value="P:cell surface receptor signaling pathway"/>
    <property type="evidence" value="ECO:0000318"/>
    <property type="project" value="GO_Central"/>
</dbReference>
<dbReference type="eggNOG" id="KOG1187">
    <property type="taxonomic scope" value="Eukaryota"/>
</dbReference>
<dbReference type="SUPFAM" id="SSF56112">
    <property type="entry name" value="Protein kinase-like (PK-like)"/>
    <property type="match status" value="1"/>
</dbReference>
<dbReference type="FunCoup" id="A0A1U8B0P9">
    <property type="interactions" value="662"/>
</dbReference>
<dbReference type="PANTHER" id="PTHR27005">
    <property type="entry name" value="WALL-ASSOCIATED RECEPTOR KINASE-LIKE 21"/>
    <property type="match status" value="1"/>
</dbReference>